<dbReference type="EMBL" id="FODO01000019">
    <property type="protein sequence ID" value="SEO78967.1"/>
    <property type="molecule type" value="Genomic_DNA"/>
</dbReference>
<name>A0A1H8SK78_9PROT</name>
<dbReference type="InterPro" id="IPR043519">
    <property type="entry name" value="NT_sf"/>
</dbReference>
<organism evidence="2 3">
    <name type="scientific">Nitrosomonas oligotropha</name>
    <dbReference type="NCBI Taxonomy" id="42354"/>
    <lineage>
        <taxon>Bacteria</taxon>
        <taxon>Pseudomonadati</taxon>
        <taxon>Pseudomonadota</taxon>
        <taxon>Betaproteobacteria</taxon>
        <taxon>Nitrosomonadales</taxon>
        <taxon>Nitrosomonadaceae</taxon>
        <taxon>Nitrosomonas</taxon>
    </lineage>
</organism>
<dbReference type="InterPro" id="IPR041633">
    <property type="entry name" value="Polbeta"/>
</dbReference>
<protein>
    <recommendedName>
        <fullName evidence="1">Polymerase beta nucleotidyltransferase domain-containing protein</fullName>
    </recommendedName>
</protein>
<accession>A0A1H8SK78</accession>
<evidence type="ECO:0000313" key="2">
    <source>
        <dbReference type="EMBL" id="SEO78967.1"/>
    </source>
</evidence>
<dbReference type="CDD" id="cd05403">
    <property type="entry name" value="NT_KNTase_like"/>
    <property type="match status" value="1"/>
</dbReference>
<dbReference type="Gene3D" id="3.30.460.10">
    <property type="entry name" value="Beta Polymerase, domain 2"/>
    <property type="match status" value="1"/>
</dbReference>
<reference evidence="3" key="1">
    <citation type="submission" date="2016-10" db="EMBL/GenBank/DDBJ databases">
        <authorList>
            <person name="Varghese N."/>
            <person name="Submissions S."/>
        </authorList>
    </citation>
    <scope>NUCLEOTIDE SEQUENCE [LARGE SCALE GENOMIC DNA]</scope>
    <source>
        <strain evidence="3">Nm76</strain>
    </source>
</reference>
<dbReference type="Pfam" id="PF18765">
    <property type="entry name" value="Polbeta"/>
    <property type="match status" value="1"/>
</dbReference>
<dbReference type="Proteomes" id="UP000198814">
    <property type="component" value="Unassembled WGS sequence"/>
</dbReference>
<dbReference type="SUPFAM" id="SSF81301">
    <property type="entry name" value="Nucleotidyltransferase"/>
    <property type="match status" value="1"/>
</dbReference>
<evidence type="ECO:0000259" key="1">
    <source>
        <dbReference type="Pfam" id="PF18765"/>
    </source>
</evidence>
<keyword evidence="3" id="KW-1185">Reference proteome</keyword>
<proteinExistence type="predicted"/>
<dbReference type="STRING" id="42354.SAMN05216333_11926"/>
<evidence type="ECO:0000313" key="3">
    <source>
        <dbReference type="Proteomes" id="UP000198814"/>
    </source>
</evidence>
<feature type="domain" description="Polymerase beta nucleotidyltransferase" evidence="1">
    <location>
        <begin position="41"/>
        <end position="110"/>
    </location>
</feature>
<gene>
    <name evidence="2" type="ORF">SAMN05216333_11926</name>
</gene>
<sequence>MLSSPEESHRCNLKPNVRLSTREIDVIRATVHRLLGEGTRIRIFGSRARLDEKGGDIDILIETEQKLADRVASACRLTSQLQLQLGDQKIDVIIIDPETPEQPIHQIARQTGVML</sequence>
<dbReference type="AlphaFoldDB" id="A0A1H8SK78"/>